<dbReference type="OrthoDB" id="9811239at2"/>
<accession>A0A1M5FIP9</accession>
<dbReference type="AlphaFoldDB" id="A0A1M5FIP9"/>
<dbReference type="EMBL" id="FQVT01000003">
    <property type="protein sequence ID" value="SHF91375.1"/>
    <property type="molecule type" value="Genomic_DNA"/>
</dbReference>
<dbReference type="Proteomes" id="UP000183945">
    <property type="component" value="Unassembled WGS sequence"/>
</dbReference>
<evidence type="ECO:0000313" key="4">
    <source>
        <dbReference type="Proteomes" id="UP000183945"/>
    </source>
</evidence>
<gene>
    <name evidence="3" type="ORF">SAMN05444483_103210</name>
</gene>
<name>A0A1M5FIP9_SALEC</name>
<dbReference type="Pfam" id="PF13439">
    <property type="entry name" value="Glyco_transf_4"/>
    <property type="match status" value="1"/>
</dbReference>
<evidence type="ECO:0000259" key="2">
    <source>
        <dbReference type="Pfam" id="PF13439"/>
    </source>
</evidence>
<reference evidence="4" key="1">
    <citation type="submission" date="2016-11" db="EMBL/GenBank/DDBJ databases">
        <authorList>
            <person name="Varghese N."/>
            <person name="Submissions S."/>
        </authorList>
    </citation>
    <scope>NUCLEOTIDE SEQUENCE [LARGE SCALE GENOMIC DNA]</scope>
    <source>
        <strain evidence="4">DSM 24579</strain>
    </source>
</reference>
<dbReference type="InterPro" id="IPR001296">
    <property type="entry name" value="Glyco_trans_1"/>
</dbReference>
<dbReference type="InterPro" id="IPR028098">
    <property type="entry name" value="Glyco_trans_4-like_N"/>
</dbReference>
<feature type="domain" description="Glycosyl transferase family 1" evidence="1">
    <location>
        <begin position="190"/>
        <end position="350"/>
    </location>
</feature>
<dbReference type="Pfam" id="PF00534">
    <property type="entry name" value="Glycos_transf_1"/>
    <property type="match status" value="1"/>
</dbReference>
<dbReference type="RefSeq" id="WP_072878148.1">
    <property type="nucleotide sequence ID" value="NZ_FQVT01000003.1"/>
</dbReference>
<evidence type="ECO:0000313" key="3">
    <source>
        <dbReference type="EMBL" id="SHF91375.1"/>
    </source>
</evidence>
<feature type="domain" description="Glycosyltransferase subfamily 4-like N-terminal" evidence="2">
    <location>
        <begin position="13"/>
        <end position="180"/>
    </location>
</feature>
<dbReference type="PANTHER" id="PTHR12526">
    <property type="entry name" value="GLYCOSYLTRANSFERASE"/>
    <property type="match status" value="1"/>
</dbReference>
<organism evidence="3 4">
    <name type="scientific">Salegentibacter echinorum</name>
    <dbReference type="NCBI Taxonomy" id="1073325"/>
    <lineage>
        <taxon>Bacteria</taxon>
        <taxon>Pseudomonadati</taxon>
        <taxon>Bacteroidota</taxon>
        <taxon>Flavobacteriia</taxon>
        <taxon>Flavobacteriales</taxon>
        <taxon>Flavobacteriaceae</taxon>
        <taxon>Salegentibacter</taxon>
    </lineage>
</organism>
<dbReference type="STRING" id="1073325.SAMN05444483_103210"/>
<sequence length="376" mass="43342">MKVIIVINTLGSGGAERSMVELAKFLHAKNNISIKFVCLEHRKIGIEKEVTSFGIPVIFFEKSGGYFAKTKYLVEVLKQEAPDIIHSLLTESNIITRLSRKFYSKGKLVQSLVNTAYSEERKKDNKLSWQKFQLAKQFDIWTARCTPNVFYHSITKEVLKHYKPLFKIRENYKVIYRGRDENPFLNIGDQEEEHTRFTLINSGRQEFAKGQITILKALSYLREKYGYTNIKFQLLGRQGAYSDVIQQYIVENKLEEQVEVHGFVNDVQRRLVKADAFIFPSYYEGLGGALLEAFSAHLPCLCSDLPVLKEVVGSEKGAMFSPPGDFKALAENIKLLMENKKLQLELADYSLNRFQSKFKIDKINNEMLKMYVELLD</sequence>
<keyword evidence="3" id="KW-0808">Transferase</keyword>
<protein>
    <submittedName>
        <fullName evidence="3">Glycosyltransferase involved in cell wall bisynthesis</fullName>
    </submittedName>
</protein>
<dbReference type="Gene3D" id="3.40.50.2000">
    <property type="entry name" value="Glycogen Phosphorylase B"/>
    <property type="match status" value="2"/>
</dbReference>
<dbReference type="PANTHER" id="PTHR12526:SF630">
    <property type="entry name" value="GLYCOSYLTRANSFERASE"/>
    <property type="match status" value="1"/>
</dbReference>
<evidence type="ECO:0000259" key="1">
    <source>
        <dbReference type="Pfam" id="PF00534"/>
    </source>
</evidence>
<proteinExistence type="predicted"/>
<keyword evidence="4" id="KW-1185">Reference proteome</keyword>
<dbReference type="SUPFAM" id="SSF53756">
    <property type="entry name" value="UDP-Glycosyltransferase/glycogen phosphorylase"/>
    <property type="match status" value="1"/>
</dbReference>
<dbReference type="CDD" id="cd03801">
    <property type="entry name" value="GT4_PimA-like"/>
    <property type="match status" value="1"/>
</dbReference>
<dbReference type="GO" id="GO:0016757">
    <property type="term" value="F:glycosyltransferase activity"/>
    <property type="evidence" value="ECO:0007669"/>
    <property type="project" value="InterPro"/>
</dbReference>